<evidence type="ECO:0000259" key="1">
    <source>
        <dbReference type="PROSITE" id="PS50164"/>
    </source>
</evidence>
<dbReference type="Gene3D" id="3.40.1440.10">
    <property type="entry name" value="GIY-YIG endonuclease"/>
    <property type="match status" value="1"/>
</dbReference>
<dbReference type="PANTHER" id="PTHR21301">
    <property type="entry name" value="REVERSE TRANSCRIPTASE"/>
    <property type="match status" value="1"/>
</dbReference>
<dbReference type="AlphaFoldDB" id="A0A8J1MVC8"/>
<feature type="domain" description="GIY-YIG" evidence="1">
    <location>
        <begin position="284"/>
        <end position="386"/>
    </location>
</feature>
<reference evidence="3" key="1">
    <citation type="submission" date="2025-08" db="UniProtKB">
        <authorList>
            <consortium name="RefSeq"/>
        </authorList>
    </citation>
    <scope>IDENTIFICATION</scope>
    <source>
        <strain evidence="3">J_2021</strain>
        <tissue evidence="3">Erythrocytes</tissue>
    </source>
</reference>
<dbReference type="Pfam" id="PF26215">
    <property type="entry name" value="HTH_animal"/>
    <property type="match status" value="1"/>
</dbReference>
<dbReference type="SMART" id="SM00465">
    <property type="entry name" value="GIYc"/>
    <property type="match status" value="1"/>
</dbReference>
<dbReference type="PROSITE" id="PS50164">
    <property type="entry name" value="GIY_YIG"/>
    <property type="match status" value="1"/>
</dbReference>
<keyword evidence="2" id="KW-1185">Reference proteome</keyword>
<organism evidence="2 3">
    <name type="scientific">Xenopus laevis</name>
    <name type="common">African clawed frog</name>
    <dbReference type="NCBI Taxonomy" id="8355"/>
    <lineage>
        <taxon>Eukaryota</taxon>
        <taxon>Metazoa</taxon>
        <taxon>Chordata</taxon>
        <taxon>Craniata</taxon>
        <taxon>Vertebrata</taxon>
        <taxon>Euteleostomi</taxon>
        <taxon>Amphibia</taxon>
        <taxon>Batrachia</taxon>
        <taxon>Anura</taxon>
        <taxon>Pipoidea</taxon>
        <taxon>Pipidae</taxon>
        <taxon>Xenopodinae</taxon>
        <taxon>Xenopus</taxon>
        <taxon>Xenopus</taxon>
    </lineage>
</organism>
<dbReference type="PANTHER" id="PTHR21301:SF12">
    <property type="match status" value="1"/>
</dbReference>
<sequence>MLEKKMFLASEYRHHILLYQRFVDDILVIWQGDVKLFQEMVEKANRSHPTIRFTTEIAKKKLHFLDIEMTIEEGGIVTNLFRKPTDRNNLLHTGSFHNPKCIKGIPKGQLLRARRIASKEEGYDKAARTLKGRFMEKGYAPYGLDKLIEEVKEIPREELLKAKESRVRQERIPFVSQFGKQSREIESIIKKYWPILSTDKALSNICKQAPMFCYKRGKSIKDKLCKAELETKCRMQTIFHSTPQVGTFPCLNCVCCSSVIKGKYISHPTKGYKVNMKHYATCNTSSVVYLLKCPCGKVYIGQTSRSVKERIKEHKGNIRNYTPNTSTDTAVSRHFAEYHHNVAQLRWLVVEVVKQQTRGGDRKKALLQREAVWIKKLDSMQPAGLNDQWSVKCFL</sequence>
<gene>
    <name evidence="3" type="primary">LOC121402912</name>
</gene>
<dbReference type="KEGG" id="xla:121402912"/>
<dbReference type="OrthoDB" id="9905996at2759"/>
<accession>A0A8J1MVC8</accession>
<dbReference type="Pfam" id="PF01541">
    <property type="entry name" value="GIY-YIG"/>
    <property type="match status" value="1"/>
</dbReference>
<proteinExistence type="predicted"/>
<evidence type="ECO:0000313" key="2">
    <source>
        <dbReference type="Proteomes" id="UP000186698"/>
    </source>
</evidence>
<protein>
    <submittedName>
        <fullName evidence="3">Uncharacterized protein LOC121402912</fullName>
    </submittedName>
</protein>
<dbReference type="SUPFAM" id="SSF82771">
    <property type="entry name" value="GIY-YIG endonuclease"/>
    <property type="match status" value="1"/>
</dbReference>
<dbReference type="CDD" id="cd10442">
    <property type="entry name" value="GIY-YIG_PLEs"/>
    <property type="match status" value="1"/>
</dbReference>
<dbReference type="RefSeq" id="XP_041445717.1">
    <property type="nucleotide sequence ID" value="XM_041589783.1"/>
</dbReference>
<evidence type="ECO:0000313" key="3">
    <source>
        <dbReference type="RefSeq" id="XP_041445717.1"/>
    </source>
</evidence>
<name>A0A8J1MVC8_XENLA</name>
<dbReference type="GeneID" id="121402912"/>
<dbReference type="InterPro" id="IPR058912">
    <property type="entry name" value="HTH_animal"/>
</dbReference>
<dbReference type="InterPro" id="IPR035901">
    <property type="entry name" value="GIY-YIG_endonuc_sf"/>
</dbReference>
<dbReference type="InterPro" id="IPR000305">
    <property type="entry name" value="GIY-YIG_endonuc"/>
</dbReference>
<dbReference type="Proteomes" id="UP000186698">
    <property type="component" value="Chromosome 4L"/>
</dbReference>